<evidence type="ECO:0000256" key="2">
    <source>
        <dbReference type="ARBA" id="ARBA00004906"/>
    </source>
</evidence>
<proteinExistence type="predicted"/>
<evidence type="ECO:0000256" key="9">
    <source>
        <dbReference type="ARBA" id="ARBA00022729"/>
    </source>
</evidence>
<dbReference type="EMBL" id="GDJX01024373">
    <property type="protein sequence ID" value="JAT43563.1"/>
    <property type="molecule type" value="Transcribed_RNA"/>
</dbReference>
<dbReference type="PANTHER" id="PTHR47168:SF1">
    <property type="entry name" value="OS02G0798600 PROTEIN"/>
    <property type="match status" value="1"/>
</dbReference>
<evidence type="ECO:0000256" key="14">
    <source>
        <dbReference type="ARBA" id="ARBA00023136"/>
    </source>
</evidence>
<keyword evidence="11" id="KW-0862">Zinc</keyword>
<evidence type="ECO:0000256" key="12">
    <source>
        <dbReference type="ARBA" id="ARBA00022927"/>
    </source>
</evidence>
<evidence type="ECO:0000256" key="3">
    <source>
        <dbReference type="ARBA" id="ARBA00012483"/>
    </source>
</evidence>
<dbReference type="PANTHER" id="PTHR47168">
    <property type="entry name" value="RING ZINC FINGER DOMAIN SUPERFAMILY PROTEIN-RELATED"/>
    <property type="match status" value="1"/>
</dbReference>
<accession>A0A1D1XMF0</accession>
<evidence type="ECO:0000256" key="18">
    <source>
        <dbReference type="ARBA" id="ARBA00060484"/>
    </source>
</evidence>
<gene>
    <name evidence="22" type="primary">Rnf13_0</name>
    <name evidence="22" type="ORF">g.39812</name>
</gene>
<dbReference type="Gene3D" id="3.30.40.10">
    <property type="entry name" value="Zinc/RING finger domain, C3HC4 (zinc finger)"/>
    <property type="match status" value="1"/>
</dbReference>
<keyword evidence="8" id="KW-0479">Metal-binding</keyword>
<dbReference type="AlphaFoldDB" id="A0A1D1XMF0"/>
<dbReference type="SUPFAM" id="SSF52025">
    <property type="entry name" value="PA domain"/>
    <property type="match status" value="1"/>
</dbReference>
<comment type="catalytic activity">
    <reaction evidence="1">
        <text>S-ubiquitinyl-[E2 ubiquitin-conjugating enzyme]-L-cysteine + [acceptor protein]-L-lysine = [E2 ubiquitin-conjugating enzyme]-L-cysteine + N(6)-ubiquitinyl-[acceptor protein]-L-lysine.</text>
        <dbReference type="EC" id="2.3.2.27"/>
    </reaction>
</comment>
<evidence type="ECO:0000256" key="17">
    <source>
        <dbReference type="ARBA" id="ARBA00046288"/>
    </source>
</evidence>
<evidence type="ECO:0000256" key="16">
    <source>
        <dbReference type="ARBA" id="ARBA00023180"/>
    </source>
</evidence>
<keyword evidence="15" id="KW-1015">Disulfide bond</keyword>
<reference evidence="22" key="1">
    <citation type="submission" date="2015-07" db="EMBL/GenBank/DDBJ databases">
        <title>Transcriptome Assembly of Anthurium amnicola.</title>
        <authorList>
            <person name="Suzuki J."/>
        </authorList>
    </citation>
    <scope>NUCLEOTIDE SEQUENCE</scope>
</reference>
<evidence type="ECO:0000256" key="15">
    <source>
        <dbReference type="ARBA" id="ARBA00023157"/>
    </source>
</evidence>
<protein>
    <recommendedName>
        <fullName evidence="3">RING-type E3 ubiquitin transferase</fullName>
        <ecNumber evidence="3">2.3.2.27</ecNumber>
    </recommendedName>
</protein>
<dbReference type="GO" id="GO:0015031">
    <property type="term" value="P:protein transport"/>
    <property type="evidence" value="ECO:0007669"/>
    <property type="project" value="UniProtKB-KW"/>
</dbReference>
<organism evidence="22">
    <name type="scientific">Anthurium amnicola</name>
    <dbReference type="NCBI Taxonomy" id="1678845"/>
    <lineage>
        <taxon>Eukaryota</taxon>
        <taxon>Viridiplantae</taxon>
        <taxon>Streptophyta</taxon>
        <taxon>Embryophyta</taxon>
        <taxon>Tracheophyta</taxon>
        <taxon>Spermatophyta</taxon>
        <taxon>Magnoliopsida</taxon>
        <taxon>Liliopsida</taxon>
        <taxon>Araceae</taxon>
        <taxon>Pothoideae</taxon>
        <taxon>Potheae</taxon>
        <taxon>Anthurium</taxon>
    </lineage>
</organism>
<evidence type="ECO:0000256" key="20">
    <source>
        <dbReference type="SAM" id="Phobius"/>
    </source>
</evidence>
<dbReference type="Pfam" id="PF13639">
    <property type="entry name" value="zf-RING_2"/>
    <property type="match status" value="1"/>
</dbReference>
<evidence type="ECO:0000256" key="13">
    <source>
        <dbReference type="ARBA" id="ARBA00022989"/>
    </source>
</evidence>
<keyword evidence="6" id="KW-0808">Transferase</keyword>
<dbReference type="InterPro" id="IPR051653">
    <property type="entry name" value="E3_ligase_sorting_rcpt"/>
</dbReference>
<dbReference type="SUPFAM" id="SSF57850">
    <property type="entry name" value="RING/U-box"/>
    <property type="match status" value="1"/>
</dbReference>
<comment type="pathway">
    <text evidence="2">Protein modification; protein ubiquitination.</text>
</comment>
<evidence type="ECO:0000256" key="19">
    <source>
        <dbReference type="PROSITE-ProRule" id="PRU00175"/>
    </source>
</evidence>
<dbReference type="InterPro" id="IPR013083">
    <property type="entry name" value="Znf_RING/FYVE/PHD"/>
</dbReference>
<comment type="subcellular location">
    <subcellularLocation>
        <location evidence="17">Endomembrane system</location>
        <topology evidence="17">Single-pass type I membrane protein</topology>
    </subcellularLocation>
    <subcellularLocation>
        <location evidence="18">Protein storage vacuole membrane</location>
    </subcellularLocation>
</comment>
<keyword evidence="14 20" id="KW-0472">Membrane</keyword>
<keyword evidence="5" id="KW-0926">Vacuole</keyword>
<dbReference type="Pfam" id="PF02225">
    <property type="entry name" value="PA"/>
    <property type="match status" value="1"/>
</dbReference>
<name>A0A1D1XMF0_9ARAE</name>
<evidence type="ECO:0000313" key="22">
    <source>
        <dbReference type="EMBL" id="JAT43563.1"/>
    </source>
</evidence>
<dbReference type="GO" id="GO:0032586">
    <property type="term" value="C:protein storage vacuole membrane"/>
    <property type="evidence" value="ECO:0007669"/>
    <property type="project" value="UniProtKB-SubCell"/>
</dbReference>
<dbReference type="InterPro" id="IPR044744">
    <property type="entry name" value="ZNRF4/RNF13/RNF167_PA"/>
</dbReference>
<keyword evidence="16" id="KW-0325">Glycoprotein</keyword>
<dbReference type="PROSITE" id="PS50089">
    <property type="entry name" value="ZF_RING_2"/>
    <property type="match status" value="1"/>
</dbReference>
<feature type="domain" description="RING-type" evidence="21">
    <location>
        <begin position="284"/>
        <end position="326"/>
    </location>
</feature>
<keyword evidence="13 20" id="KW-1133">Transmembrane helix</keyword>
<evidence type="ECO:0000256" key="4">
    <source>
        <dbReference type="ARBA" id="ARBA00022448"/>
    </source>
</evidence>
<evidence type="ECO:0000256" key="11">
    <source>
        <dbReference type="ARBA" id="ARBA00022833"/>
    </source>
</evidence>
<evidence type="ECO:0000256" key="1">
    <source>
        <dbReference type="ARBA" id="ARBA00000900"/>
    </source>
</evidence>
<dbReference type="GO" id="GO:0061630">
    <property type="term" value="F:ubiquitin protein ligase activity"/>
    <property type="evidence" value="ECO:0007669"/>
    <property type="project" value="UniProtKB-EC"/>
</dbReference>
<evidence type="ECO:0000259" key="21">
    <source>
        <dbReference type="PROSITE" id="PS50089"/>
    </source>
</evidence>
<dbReference type="CDD" id="cd02123">
    <property type="entry name" value="PA_C_RZF_like"/>
    <property type="match status" value="1"/>
</dbReference>
<feature type="transmembrane region" description="Helical" evidence="20">
    <location>
        <begin position="219"/>
        <end position="240"/>
    </location>
</feature>
<evidence type="ECO:0000256" key="8">
    <source>
        <dbReference type="ARBA" id="ARBA00022723"/>
    </source>
</evidence>
<feature type="non-terminal residue" evidence="22">
    <location>
        <position position="1"/>
    </location>
</feature>
<dbReference type="InterPro" id="IPR046450">
    <property type="entry name" value="PA_dom_sf"/>
</dbReference>
<keyword evidence="10 19" id="KW-0863">Zinc-finger</keyword>
<dbReference type="EC" id="2.3.2.27" evidence="3"/>
<evidence type="ECO:0000256" key="5">
    <source>
        <dbReference type="ARBA" id="ARBA00022554"/>
    </source>
</evidence>
<evidence type="ECO:0000256" key="7">
    <source>
        <dbReference type="ARBA" id="ARBA00022692"/>
    </source>
</evidence>
<dbReference type="GO" id="GO:0012505">
    <property type="term" value="C:endomembrane system"/>
    <property type="evidence" value="ECO:0007669"/>
    <property type="project" value="UniProtKB-SubCell"/>
</dbReference>
<dbReference type="FunFam" id="3.50.30.30:FF:000020">
    <property type="entry name" value="Receptor homology region transmembrane domain-and RING domain-containing protein 2"/>
    <property type="match status" value="1"/>
</dbReference>
<dbReference type="InterPro" id="IPR001841">
    <property type="entry name" value="Znf_RING"/>
</dbReference>
<keyword evidence="12" id="KW-0653">Protein transport</keyword>
<keyword evidence="4" id="KW-0813">Transport</keyword>
<evidence type="ECO:0000256" key="10">
    <source>
        <dbReference type="ARBA" id="ARBA00022771"/>
    </source>
</evidence>
<dbReference type="GO" id="GO:0008270">
    <property type="term" value="F:zinc ion binding"/>
    <property type="evidence" value="ECO:0007669"/>
    <property type="project" value="UniProtKB-KW"/>
</dbReference>
<evidence type="ECO:0000256" key="6">
    <source>
        <dbReference type="ARBA" id="ARBA00022679"/>
    </source>
</evidence>
<keyword evidence="9" id="KW-0732">Signal</keyword>
<dbReference type="FunFam" id="3.30.40.10:FF:000388">
    <property type="entry name" value="Putative RING zinc finger domain superfamily protein"/>
    <property type="match status" value="1"/>
</dbReference>
<dbReference type="InterPro" id="IPR003137">
    <property type="entry name" value="PA_domain"/>
</dbReference>
<keyword evidence="7 20" id="KW-0812">Transmembrane</keyword>
<dbReference type="Gene3D" id="3.50.30.30">
    <property type="match status" value="1"/>
</dbReference>
<dbReference type="SMART" id="SM00184">
    <property type="entry name" value="RING"/>
    <property type="match status" value="1"/>
</dbReference>
<sequence>VTLFELRSAQRGRKKSERASERDVEAAEMKNWWSRRCREPQPVPCLTSPWAPPRLLPLLCCLLSISSLLRSSSALVYFRGSSFSSTFLDSPARFAAPIDGSGICGALHVADPIDGCSPIRNASSMGARARHVGILLITRGACSFEKKVRNAQDAGYRAAVVFDDRDKRSLISMIGNPEGISIPAVFVSKMAGEMLKELTEDQGGECCISSSTEETAGTVLVISFVSLIVIVSVLATFFFARNVQPHEHGARNQTRSIDRKEVEVLPCLKFKAAYPNGKRISESCAICLEDYMDGETLRVLPCLHDFHSVCVDPWLTKWGTCCPVCKHEMSSGL</sequence>